<dbReference type="EMBL" id="CP033219">
    <property type="protein sequence ID" value="AZV77145.1"/>
    <property type="molecule type" value="Genomic_DNA"/>
</dbReference>
<dbReference type="InterPro" id="IPR029063">
    <property type="entry name" value="SAM-dependent_MTases_sf"/>
</dbReference>
<dbReference type="Proteomes" id="UP000283063">
    <property type="component" value="Chromosome"/>
</dbReference>
<dbReference type="GO" id="GO:0032259">
    <property type="term" value="P:methylation"/>
    <property type="evidence" value="ECO:0007669"/>
    <property type="project" value="UniProtKB-KW"/>
</dbReference>
<organism evidence="2 3">
    <name type="scientific">Parasedimentitalea marina</name>
    <dbReference type="NCBI Taxonomy" id="2483033"/>
    <lineage>
        <taxon>Bacteria</taxon>
        <taxon>Pseudomonadati</taxon>
        <taxon>Pseudomonadota</taxon>
        <taxon>Alphaproteobacteria</taxon>
        <taxon>Rhodobacterales</taxon>
        <taxon>Paracoccaceae</taxon>
        <taxon>Parasedimentitalea</taxon>
    </lineage>
</organism>
<evidence type="ECO:0000313" key="2">
    <source>
        <dbReference type="EMBL" id="AZV77145.1"/>
    </source>
</evidence>
<dbReference type="CDD" id="cd02440">
    <property type="entry name" value="AdoMet_MTases"/>
    <property type="match status" value="1"/>
</dbReference>
<dbReference type="PANTHER" id="PTHR43591">
    <property type="entry name" value="METHYLTRANSFERASE"/>
    <property type="match status" value="1"/>
</dbReference>
<sequence>MANRAIDKLYPEFFAGGFSRFDHKVQFFNRVRSLALEDMVVLDFGAGRGEWADGHNKYITSLQDFKNSGIVTKIIGVDVDNAVESNQRMDETYVLGTDGKIPLPDNSIDLIFSYAVFEHLEDPSLAAAELNRILKPGGWICAWTTNRFGYVAVASSLIPNRLHVCVLGMLGMIAKESGKRGAEDVFPTHYKLNTVGSVKKYFGEDLFNNYSYVYSGPEGYAGRFMFLARVFKFYNWILPRNFGTHLYIFLQKK</sequence>
<evidence type="ECO:0000259" key="1">
    <source>
        <dbReference type="Pfam" id="PF08241"/>
    </source>
</evidence>
<dbReference type="PANTHER" id="PTHR43591:SF24">
    <property type="entry name" value="2-METHOXY-6-POLYPRENYL-1,4-BENZOQUINOL METHYLASE, MITOCHONDRIAL"/>
    <property type="match status" value="1"/>
</dbReference>
<dbReference type="KEGG" id="sedi:EBB79_04050"/>
<dbReference type="InterPro" id="IPR013216">
    <property type="entry name" value="Methyltransf_11"/>
</dbReference>
<gene>
    <name evidence="2" type="ORF">EBB79_04050</name>
</gene>
<reference evidence="2 3" key="1">
    <citation type="submission" date="2018-10" db="EMBL/GenBank/DDBJ databases">
        <title>Parasedimentitalea marina sp. nov., a psychrophilic bacterium isolated from deep seawater of the New Britain Trench.</title>
        <authorList>
            <person name="Cao J."/>
        </authorList>
    </citation>
    <scope>NUCLEOTIDE SEQUENCE [LARGE SCALE GENOMIC DNA]</scope>
    <source>
        <strain evidence="2 3">W43</strain>
    </source>
</reference>
<dbReference type="Pfam" id="PF08241">
    <property type="entry name" value="Methyltransf_11"/>
    <property type="match status" value="1"/>
</dbReference>
<dbReference type="AlphaFoldDB" id="A0A3T0MZF4"/>
<protein>
    <submittedName>
        <fullName evidence="2">Class I SAM-dependent methyltransferase</fullName>
    </submittedName>
</protein>
<name>A0A3T0MZF4_9RHOB</name>
<dbReference type="OrthoDB" id="9792690at2"/>
<dbReference type="RefSeq" id="WP_127747692.1">
    <property type="nucleotide sequence ID" value="NZ_CP033219.1"/>
</dbReference>
<proteinExistence type="predicted"/>
<accession>A0A3T0MZF4</accession>
<dbReference type="Gene3D" id="3.40.50.150">
    <property type="entry name" value="Vaccinia Virus protein VP39"/>
    <property type="match status" value="1"/>
</dbReference>
<feature type="domain" description="Methyltransferase type 11" evidence="1">
    <location>
        <begin position="67"/>
        <end position="141"/>
    </location>
</feature>
<dbReference type="SUPFAM" id="SSF53335">
    <property type="entry name" value="S-adenosyl-L-methionine-dependent methyltransferases"/>
    <property type="match status" value="1"/>
</dbReference>
<keyword evidence="3" id="KW-1185">Reference proteome</keyword>
<keyword evidence="2" id="KW-0808">Transferase</keyword>
<dbReference type="GO" id="GO:0008757">
    <property type="term" value="F:S-adenosylmethionine-dependent methyltransferase activity"/>
    <property type="evidence" value="ECO:0007669"/>
    <property type="project" value="InterPro"/>
</dbReference>
<keyword evidence="2" id="KW-0489">Methyltransferase</keyword>
<evidence type="ECO:0000313" key="3">
    <source>
        <dbReference type="Proteomes" id="UP000283063"/>
    </source>
</evidence>